<evidence type="ECO:0000256" key="1">
    <source>
        <dbReference type="SAM" id="MobiDB-lite"/>
    </source>
</evidence>
<protein>
    <submittedName>
        <fullName evidence="2">Divergent polysaccharide deacetylase</fullName>
    </submittedName>
</protein>
<feature type="compositionally biased region" description="Polar residues" evidence="1">
    <location>
        <begin position="132"/>
        <end position="142"/>
    </location>
</feature>
<sequence>MGGFVGGMIVGTITVLVLGAMLSLNMPLASQPNVAVSAPQPSAAEVPDTVADATDAGGDSDVLELPPTTPEAVDDQSDTLSELLDVEIEPEAQPEVTENAPQADAPSVAQSVPVAVTTEAPIAPQTLPVPQGSPNSEATPQVSLEVPEPQPQPSIDPNPEVAEAQPTPEPKVDDIQVQPEISAVSDPEEENPFTDSPIAVEGDEDTAPRNLPRIASVPQIGGTDTAVSGPLVGKRVVPLTERDDVIEVSTTGPEIAAPGMPIEAYAAKFENPESKPLMSIILIDDEGAYGAEALRDFPYPLSFAVSPSDPEAVEKMARHREAGFEVLAMADLHEAASAQDAEVSLAVWLDTLPETVGILEGVDSGIQGNRKLADQVAAIAADTGRGLITQDNGLNTVQKLAARNGVPSGVIFRDIDGARQDPQIMRRFLDQAAFRAGQEGTVVMLGRLRPDTISALLLWGLEDRGSRVAMAPISAVMMKEVQ</sequence>
<dbReference type="EMBL" id="CYUD01000004">
    <property type="protein sequence ID" value="CUJ94354.1"/>
    <property type="molecule type" value="Genomic_DNA"/>
</dbReference>
<dbReference type="InterPro" id="IPR011330">
    <property type="entry name" value="Glyco_hydro/deAcase_b/a-brl"/>
</dbReference>
<dbReference type="InterPro" id="IPR006837">
    <property type="entry name" value="Divergent_DAC"/>
</dbReference>
<accession>A0A0P1I729</accession>
<feature type="region of interest" description="Disordered" evidence="1">
    <location>
        <begin position="91"/>
        <end position="111"/>
    </location>
</feature>
<feature type="region of interest" description="Disordered" evidence="1">
    <location>
        <begin position="53"/>
        <end position="77"/>
    </location>
</feature>
<gene>
    <name evidence="2" type="ORF">RUE5091_01411</name>
</gene>
<dbReference type="CDD" id="cd10936">
    <property type="entry name" value="CE4_DAC2"/>
    <property type="match status" value="1"/>
</dbReference>
<name>A0A0P1I729_9RHOB</name>
<reference evidence="3" key="1">
    <citation type="submission" date="2015-09" db="EMBL/GenBank/DDBJ databases">
        <authorList>
            <person name="Rodrigo-Torres L."/>
            <person name="Arahal D.R."/>
        </authorList>
    </citation>
    <scope>NUCLEOTIDE SEQUENCE [LARGE SCALE GENOMIC DNA]</scope>
    <source>
        <strain evidence="3">CECT 5091</strain>
    </source>
</reference>
<dbReference type="SUPFAM" id="SSF88713">
    <property type="entry name" value="Glycoside hydrolase/deacetylase"/>
    <property type="match status" value="1"/>
</dbReference>
<feature type="region of interest" description="Disordered" evidence="1">
    <location>
        <begin position="123"/>
        <end position="208"/>
    </location>
</feature>
<dbReference type="Proteomes" id="UP000051260">
    <property type="component" value="Unassembled WGS sequence"/>
</dbReference>
<dbReference type="Pfam" id="PF04748">
    <property type="entry name" value="Polysacc_deac_2"/>
    <property type="match status" value="1"/>
</dbReference>
<dbReference type="OrthoDB" id="7658418at2"/>
<proteinExistence type="predicted"/>
<evidence type="ECO:0000313" key="3">
    <source>
        <dbReference type="Proteomes" id="UP000051260"/>
    </source>
</evidence>
<dbReference type="GO" id="GO:0005975">
    <property type="term" value="P:carbohydrate metabolic process"/>
    <property type="evidence" value="ECO:0007669"/>
    <property type="project" value="InterPro"/>
</dbReference>
<dbReference type="STRING" id="1715692.RUE5091_01411"/>
<evidence type="ECO:0000313" key="2">
    <source>
        <dbReference type="EMBL" id="CUJ94354.1"/>
    </source>
</evidence>
<dbReference type="AlphaFoldDB" id="A0A0P1I729"/>
<keyword evidence="3" id="KW-1185">Reference proteome</keyword>
<dbReference type="Gene3D" id="3.20.20.370">
    <property type="entry name" value="Glycoside hydrolase/deacetylase"/>
    <property type="match status" value="1"/>
</dbReference>
<organism evidence="2 3">
    <name type="scientific">Ruegeria denitrificans</name>
    <dbReference type="NCBI Taxonomy" id="1715692"/>
    <lineage>
        <taxon>Bacteria</taxon>
        <taxon>Pseudomonadati</taxon>
        <taxon>Pseudomonadota</taxon>
        <taxon>Alphaproteobacteria</taxon>
        <taxon>Rhodobacterales</taxon>
        <taxon>Roseobacteraceae</taxon>
        <taxon>Ruegeria</taxon>
    </lineage>
</organism>